<dbReference type="InterPro" id="IPR046720">
    <property type="entry name" value="DUF6612"/>
</dbReference>
<evidence type="ECO:0000313" key="4">
    <source>
        <dbReference type="Proteomes" id="UP000247150"/>
    </source>
</evidence>
<dbReference type="Pfam" id="PF20316">
    <property type="entry name" value="DUF6612"/>
    <property type="match status" value="1"/>
</dbReference>
<comment type="caution">
    <text evidence="3">The sequence shown here is derived from an EMBL/GenBank/DDBJ whole genome shotgun (WGS) entry which is preliminary data.</text>
</comment>
<dbReference type="OrthoDB" id="1957331at2"/>
<accession>A0A2V2ZPL7</accession>
<evidence type="ECO:0008006" key="5">
    <source>
        <dbReference type="Google" id="ProtNLM"/>
    </source>
</evidence>
<dbReference type="Proteomes" id="UP000247150">
    <property type="component" value="Unassembled WGS sequence"/>
</dbReference>
<dbReference type="AlphaFoldDB" id="A0A2V2ZPL7"/>
<feature type="chain" id="PRO_5039539842" description="Lipoprotein" evidence="2">
    <location>
        <begin position="25"/>
        <end position="293"/>
    </location>
</feature>
<feature type="compositionally biased region" description="Basic and acidic residues" evidence="1">
    <location>
        <begin position="38"/>
        <end position="51"/>
    </location>
</feature>
<gene>
    <name evidence="3" type="ORF">DFO73_111166</name>
</gene>
<sequence length="293" mass="32884">MKKTLAIITGLLMILMLAACSETAQPVNETASGNDNGTNKEETKTEEKSELTLEEVLSKSTMASEELKSFSVKMDMSQQMSSDSEAESMIIDSVIDMDVTTEPTAFYQKMTMSMEGAEDSHDIESYFTEEGMFLYDGAGDQWMKFPKEMSDDLLQMSSQQTNPGEELKKLQQFVDDFTFEQDAKSYILKLKANGEKFNDFVKETAAETLPPELAANGEMLNNMKINGVEYEIVIDKETFYPSVLNMIMEMEMAAEGQTIAMKQNMNGQYSNYNKVETITVPQAVIDTAVEMEM</sequence>
<keyword evidence="2" id="KW-0732">Signal</keyword>
<dbReference type="EMBL" id="QGTW01000011">
    <property type="protein sequence ID" value="PWW26225.1"/>
    <property type="molecule type" value="Genomic_DNA"/>
</dbReference>
<evidence type="ECO:0000256" key="2">
    <source>
        <dbReference type="SAM" id="SignalP"/>
    </source>
</evidence>
<feature type="signal peptide" evidence="2">
    <location>
        <begin position="1"/>
        <end position="24"/>
    </location>
</feature>
<dbReference type="Gene3D" id="2.50.20.20">
    <property type="match status" value="1"/>
</dbReference>
<feature type="region of interest" description="Disordered" evidence="1">
    <location>
        <begin position="27"/>
        <end position="52"/>
    </location>
</feature>
<name>A0A2V2ZPL7_9BACI</name>
<dbReference type="PROSITE" id="PS51257">
    <property type="entry name" value="PROKAR_LIPOPROTEIN"/>
    <property type="match status" value="1"/>
</dbReference>
<organism evidence="3 4">
    <name type="scientific">Cytobacillus oceanisediminis</name>
    <dbReference type="NCBI Taxonomy" id="665099"/>
    <lineage>
        <taxon>Bacteria</taxon>
        <taxon>Bacillati</taxon>
        <taxon>Bacillota</taxon>
        <taxon>Bacilli</taxon>
        <taxon>Bacillales</taxon>
        <taxon>Bacillaceae</taxon>
        <taxon>Cytobacillus</taxon>
    </lineage>
</organism>
<feature type="compositionally biased region" description="Polar residues" evidence="1">
    <location>
        <begin position="27"/>
        <end position="37"/>
    </location>
</feature>
<evidence type="ECO:0000256" key="1">
    <source>
        <dbReference type="SAM" id="MobiDB-lite"/>
    </source>
</evidence>
<evidence type="ECO:0000313" key="3">
    <source>
        <dbReference type="EMBL" id="PWW26225.1"/>
    </source>
</evidence>
<protein>
    <recommendedName>
        <fullName evidence="5">Lipoprotein</fullName>
    </recommendedName>
</protein>
<dbReference type="RefSeq" id="WP_110066385.1">
    <property type="nucleotide sequence ID" value="NZ_QGTW01000011.1"/>
</dbReference>
<reference evidence="3 4" key="1">
    <citation type="submission" date="2018-05" db="EMBL/GenBank/DDBJ databases">
        <title>Freshwater and sediment microbial communities from various areas in North America, analyzing microbe dynamics in response to fracking.</title>
        <authorList>
            <person name="Lamendella R."/>
        </authorList>
    </citation>
    <scope>NUCLEOTIDE SEQUENCE [LARGE SCALE GENOMIC DNA]</scope>
    <source>
        <strain evidence="3 4">15_TX</strain>
    </source>
</reference>
<proteinExistence type="predicted"/>